<dbReference type="Gene3D" id="2.60.40.420">
    <property type="entry name" value="Cupredoxins - blue copper proteins"/>
    <property type="match status" value="1"/>
</dbReference>
<dbReference type="EMBL" id="CP074402">
    <property type="protein sequence ID" value="QVJ02836.1"/>
    <property type="molecule type" value="Genomic_DNA"/>
</dbReference>
<proteinExistence type="predicted"/>
<dbReference type="SUPFAM" id="SSF49503">
    <property type="entry name" value="Cupredoxins"/>
    <property type="match status" value="1"/>
</dbReference>
<dbReference type="AlphaFoldDB" id="A0A975LCV9"/>
<evidence type="ECO:0000313" key="4">
    <source>
        <dbReference type="Proteomes" id="UP000682416"/>
    </source>
</evidence>
<dbReference type="GO" id="GO:0016491">
    <property type="term" value="F:oxidoreductase activity"/>
    <property type="evidence" value="ECO:0007669"/>
    <property type="project" value="InterPro"/>
</dbReference>
<feature type="domain" description="Plastocyanin-like" evidence="2">
    <location>
        <begin position="10"/>
        <end position="114"/>
    </location>
</feature>
<dbReference type="KEGG" id="nec:KGD82_11715"/>
<accession>A0A975LCV9</accession>
<dbReference type="InterPro" id="IPR008972">
    <property type="entry name" value="Cupredoxin"/>
</dbReference>
<dbReference type="CDD" id="cd13900">
    <property type="entry name" value="CuRO_3_Tth-MCO_like"/>
    <property type="match status" value="1"/>
</dbReference>
<evidence type="ECO:0000313" key="3">
    <source>
        <dbReference type="EMBL" id="QVJ02836.1"/>
    </source>
</evidence>
<evidence type="ECO:0000256" key="1">
    <source>
        <dbReference type="ARBA" id="ARBA00022723"/>
    </source>
</evidence>
<gene>
    <name evidence="3" type="ORF">KGD82_11715</name>
</gene>
<dbReference type="Pfam" id="PF07731">
    <property type="entry name" value="Cu-oxidase_2"/>
    <property type="match status" value="1"/>
</dbReference>
<dbReference type="InterPro" id="IPR011706">
    <property type="entry name" value="Cu-oxidase_C"/>
</dbReference>
<evidence type="ECO:0000259" key="2">
    <source>
        <dbReference type="Pfam" id="PF07731"/>
    </source>
</evidence>
<protein>
    <submittedName>
        <fullName evidence="3">Multicopper oxidase domain-containing protein</fullName>
    </submittedName>
</protein>
<dbReference type="GO" id="GO:0005507">
    <property type="term" value="F:copper ion binding"/>
    <property type="evidence" value="ECO:0007669"/>
    <property type="project" value="InterPro"/>
</dbReference>
<reference evidence="3" key="1">
    <citation type="submission" date="2021-05" db="EMBL/GenBank/DDBJ databases">
        <authorList>
            <person name="Kaiqin L."/>
            <person name="Jian G."/>
        </authorList>
    </citation>
    <scope>NUCLEOTIDE SEQUENCE</scope>
    <source>
        <strain evidence="3">HDS5</strain>
    </source>
</reference>
<sequence length="116" mass="13036">MVFGATPDGSFTIDGRIFDMDRVDAEARLDTLEIWEVVNEHGSDHPFHLHSYPVQVLDRDGVPEPYRAWRDTVNVPAGSTVRLLVPFRHGAGRTVYHCHILNHEDLGMMGVLEVTG</sequence>
<dbReference type="InterPro" id="IPR002355">
    <property type="entry name" value="Cu_oxidase_Cu_BS"/>
</dbReference>
<keyword evidence="1" id="KW-0479">Metal-binding</keyword>
<organism evidence="3 4">
    <name type="scientific">Nocardiopsis eucommiae</name>
    <dbReference type="NCBI Taxonomy" id="2831970"/>
    <lineage>
        <taxon>Bacteria</taxon>
        <taxon>Bacillati</taxon>
        <taxon>Actinomycetota</taxon>
        <taxon>Actinomycetes</taxon>
        <taxon>Streptosporangiales</taxon>
        <taxon>Nocardiopsidaceae</taxon>
        <taxon>Nocardiopsis</taxon>
    </lineage>
</organism>
<dbReference type="PROSITE" id="PS00080">
    <property type="entry name" value="MULTICOPPER_OXIDASE2"/>
    <property type="match status" value="1"/>
</dbReference>
<dbReference type="Proteomes" id="UP000682416">
    <property type="component" value="Chromosome"/>
</dbReference>
<keyword evidence="4" id="KW-1185">Reference proteome</keyword>
<name>A0A975LCV9_9ACTN</name>